<accession>A0ABX1JKQ3</accession>
<comment type="caution">
    <text evidence="6">The sequence shown here is derived from an EMBL/GenBank/DDBJ whole genome shotgun (WGS) entry which is preliminary data.</text>
</comment>
<evidence type="ECO:0000256" key="3">
    <source>
        <dbReference type="ARBA" id="ARBA00022496"/>
    </source>
</evidence>
<keyword evidence="3" id="KW-0406">Ion transport</keyword>
<proteinExistence type="inferred from homology"/>
<evidence type="ECO:0000256" key="2">
    <source>
        <dbReference type="ARBA" id="ARBA00022448"/>
    </source>
</evidence>
<name>A0ABX1JKQ3_9MICC</name>
<dbReference type="Pfam" id="PF01547">
    <property type="entry name" value="SBP_bac_1"/>
    <property type="match status" value="1"/>
</dbReference>
<dbReference type="PROSITE" id="PS01037">
    <property type="entry name" value="SBP_BACTERIAL_1"/>
    <property type="match status" value="1"/>
</dbReference>
<dbReference type="EMBL" id="JAAZSR010000031">
    <property type="protein sequence ID" value="NKX49683.1"/>
    <property type="molecule type" value="Genomic_DNA"/>
</dbReference>
<dbReference type="InterPro" id="IPR006059">
    <property type="entry name" value="SBP"/>
</dbReference>
<keyword evidence="3" id="KW-0408">Iron</keyword>
<evidence type="ECO:0000256" key="5">
    <source>
        <dbReference type="SAM" id="SignalP"/>
    </source>
</evidence>
<keyword evidence="4 5" id="KW-0732">Signal</keyword>
<protein>
    <submittedName>
        <fullName evidence="6">Extracellular solute-binding protein</fullName>
    </submittedName>
</protein>
<reference evidence="6 7" key="1">
    <citation type="submission" date="2020-04" db="EMBL/GenBank/DDBJ databases">
        <authorList>
            <person name="Liu S."/>
        </authorList>
    </citation>
    <scope>NUCLEOTIDE SEQUENCE [LARGE SCALE GENOMIC DNA]</scope>
    <source>
        <strain evidence="6 7">CGMCC 1.15091</strain>
    </source>
</reference>
<evidence type="ECO:0000256" key="1">
    <source>
        <dbReference type="ARBA" id="ARBA00008520"/>
    </source>
</evidence>
<evidence type="ECO:0000313" key="6">
    <source>
        <dbReference type="EMBL" id="NKX49683.1"/>
    </source>
</evidence>
<dbReference type="PROSITE" id="PS51257">
    <property type="entry name" value="PROKAR_LIPOPROTEIN"/>
    <property type="match status" value="1"/>
</dbReference>
<evidence type="ECO:0000256" key="4">
    <source>
        <dbReference type="ARBA" id="ARBA00022729"/>
    </source>
</evidence>
<feature type="chain" id="PRO_5046285202" evidence="5">
    <location>
        <begin position="23"/>
        <end position="159"/>
    </location>
</feature>
<dbReference type="PANTHER" id="PTHR30006">
    <property type="entry name" value="THIAMINE-BINDING PERIPLASMIC PROTEIN-RELATED"/>
    <property type="match status" value="1"/>
</dbReference>
<feature type="non-terminal residue" evidence="6">
    <location>
        <position position="159"/>
    </location>
</feature>
<dbReference type="Gene3D" id="3.40.190.10">
    <property type="entry name" value="Periplasmic binding protein-like II"/>
    <property type="match status" value="1"/>
</dbReference>
<gene>
    <name evidence="6" type="ORF">HER39_03635</name>
</gene>
<dbReference type="PANTHER" id="PTHR30006:SF15">
    <property type="entry name" value="IRON-UTILIZATION PERIPLASMIC PROTEIN"/>
    <property type="match status" value="1"/>
</dbReference>
<sequence length="159" mass="16698">MKFRLKQLPGAALATAAALVLAACGPAGGAPEGSAPPAATENADLTVYNAQHETMTQAWVDEFTAETGITVSVRKGKDTEMSNQIIAEGDASPADVFITENSPAMTQVEDAGLFTEVSEAVQKNVPEELRPSSNLWTGVAARSTVFVYNTDKVKEADLP</sequence>
<evidence type="ECO:0000313" key="7">
    <source>
        <dbReference type="Proteomes" id="UP000523795"/>
    </source>
</evidence>
<comment type="similarity">
    <text evidence="1">Belongs to the bacterial solute-binding protein 1 family.</text>
</comment>
<feature type="signal peptide" evidence="5">
    <location>
        <begin position="1"/>
        <end position="22"/>
    </location>
</feature>
<keyword evidence="7" id="KW-1185">Reference proteome</keyword>
<dbReference type="InterPro" id="IPR006061">
    <property type="entry name" value="SBP_1_CS"/>
</dbReference>
<keyword evidence="2" id="KW-0813">Transport</keyword>
<organism evidence="6 7">
    <name type="scientific">Arthrobacter deserti</name>
    <dbReference type="NCBI Taxonomy" id="1742687"/>
    <lineage>
        <taxon>Bacteria</taxon>
        <taxon>Bacillati</taxon>
        <taxon>Actinomycetota</taxon>
        <taxon>Actinomycetes</taxon>
        <taxon>Micrococcales</taxon>
        <taxon>Micrococcaceae</taxon>
        <taxon>Arthrobacter</taxon>
    </lineage>
</organism>
<dbReference type="Proteomes" id="UP000523795">
    <property type="component" value="Unassembled WGS sequence"/>
</dbReference>
<dbReference type="SUPFAM" id="SSF53850">
    <property type="entry name" value="Periplasmic binding protein-like II"/>
    <property type="match status" value="1"/>
</dbReference>
<keyword evidence="3" id="KW-0410">Iron transport</keyword>